<evidence type="ECO:0000313" key="1">
    <source>
        <dbReference type="EMBL" id="EJF42797.1"/>
    </source>
</evidence>
<dbReference type="Proteomes" id="UP000002941">
    <property type="component" value="Unassembled WGS sequence"/>
</dbReference>
<comment type="caution">
    <text evidence="1">The sequence shown here is derived from an EMBL/GenBank/DDBJ whole genome shotgun (WGS) entry which is preliminary data.</text>
</comment>
<dbReference type="OrthoDB" id="271821at2"/>
<proteinExistence type="predicted"/>
<name>J0NDS3_9ACTO</name>
<evidence type="ECO:0000313" key="2">
    <source>
        <dbReference type="Proteomes" id="UP000002941"/>
    </source>
</evidence>
<protein>
    <submittedName>
        <fullName evidence="1">Uncharacterized protein</fullName>
    </submittedName>
</protein>
<accession>J0NDS3</accession>
<dbReference type="RefSeq" id="WP_008732020.1">
    <property type="nucleotide sequence ID" value="NZ_AKFT01000136.1"/>
</dbReference>
<dbReference type="EMBL" id="AKFT01000136">
    <property type="protein sequence ID" value="EJF42797.1"/>
    <property type="molecule type" value="Genomic_DNA"/>
</dbReference>
<dbReference type="AlphaFoldDB" id="J0NDS3"/>
<sequence>MNDNDITWIEEVVCPYCGKIGEDSWELEQDEGTNVCGSCEHEYFYERLVKITYTTWQLEGEESLTKGPDSAY</sequence>
<reference evidence="1 2" key="1">
    <citation type="submission" date="2012-05" db="EMBL/GenBank/DDBJ databases">
        <authorList>
            <person name="Harkins D.M."/>
            <person name="Madupu R."/>
            <person name="Durkin A.S."/>
            <person name="Torralba M."/>
            <person name="Methe B."/>
            <person name="Sutton G.G."/>
            <person name="Nelson K.E."/>
        </authorList>
    </citation>
    <scope>NUCLEOTIDE SEQUENCE [LARGE SCALE GENOMIC DNA]</scope>
    <source>
        <strain evidence="1 2">F0489</strain>
    </source>
</reference>
<gene>
    <name evidence="1" type="ORF">HMPREF1318_2368</name>
</gene>
<organism evidence="1 2">
    <name type="scientific">Actinomyces massiliensis F0489</name>
    <dbReference type="NCBI Taxonomy" id="1125718"/>
    <lineage>
        <taxon>Bacteria</taxon>
        <taxon>Bacillati</taxon>
        <taxon>Actinomycetota</taxon>
        <taxon>Actinomycetes</taxon>
        <taxon>Actinomycetales</taxon>
        <taxon>Actinomycetaceae</taxon>
        <taxon>Actinomyces</taxon>
    </lineage>
</organism>
<keyword evidence="2" id="KW-1185">Reference proteome</keyword>